<protein>
    <submittedName>
        <fullName evidence="2">Uncharacterized protein</fullName>
    </submittedName>
</protein>
<comment type="caution">
    <text evidence="2">The sequence shown here is derived from an EMBL/GenBank/DDBJ whole genome shotgun (WGS) entry which is preliminary data.</text>
</comment>
<dbReference type="EMBL" id="BAAABX010000093">
    <property type="protein sequence ID" value="GAA0439361.1"/>
    <property type="molecule type" value="Genomic_DNA"/>
</dbReference>
<keyword evidence="1" id="KW-0472">Membrane</keyword>
<keyword evidence="1" id="KW-1133">Transmembrane helix</keyword>
<evidence type="ECO:0000313" key="2">
    <source>
        <dbReference type="EMBL" id="GAA0439361.1"/>
    </source>
</evidence>
<dbReference type="Proteomes" id="UP001500879">
    <property type="component" value="Unassembled WGS sequence"/>
</dbReference>
<accession>A0ABN0Z8X7</accession>
<gene>
    <name evidence="2" type="ORF">GCM10010357_70980</name>
</gene>
<evidence type="ECO:0000256" key="1">
    <source>
        <dbReference type="SAM" id="Phobius"/>
    </source>
</evidence>
<organism evidence="2 3">
    <name type="scientific">Streptomyces luteireticuli</name>
    <dbReference type="NCBI Taxonomy" id="173858"/>
    <lineage>
        <taxon>Bacteria</taxon>
        <taxon>Bacillati</taxon>
        <taxon>Actinomycetota</taxon>
        <taxon>Actinomycetes</taxon>
        <taxon>Kitasatosporales</taxon>
        <taxon>Streptomycetaceae</taxon>
        <taxon>Streptomyces</taxon>
    </lineage>
</organism>
<sequence length="64" mass="7633">MTGWMIKFTGWWLSGDTDPMLFTVLYVLVLLAILAVLLYPRRRRTERRRMLASQGRPHTGRDRR</sequence>
<reference evidence="2 3" key="1">
    <citation type="journal article" date="2019" name="Int. J. Syst. Evol. Microbiol.">
        <title>The Global Catalogue of Microorganisms (GCM) 10K type strain sequencing project: providing services to taxonomists for standard genome sequencing and annotation.</title>
        <authorList>
            <consortium name="The Broad Institute Genomics Platform"/>
            <consortium name="The Broad Institute Genome Sequencing Center for Infectious Disease"/>
            <person name="Wu L."/>
            <person name="Ma J."/>
        </authorList>
    </citation>
    <scope>NUCLEOTIDE SEQUENCE [LARGE SCALE GENOMIC DNA]</scope>
    <source>
        <strain evidence="2 3">JCM 4788</strain>
    </source>
</reference>
<keyword evidence="1" id="KW-0812">Transmembrane</keyword>
<keyword evidence="3" id="KW-1185">Reference proteome</keyword>
<dbReference type="RefSeq" id="WP_344033243.1">
    <property type="nucleotide sequence ID" value="NZ_BAAABX010000093.1"/>
</dbReference>
<name>A0ABN0Z8X7_9ACTN</name>
<feature type="transmembrane region" description="Helical" evidence="1">
    <location>
        <begin position="20"/>
        <end position="40"/>
    </location>
</feature>
<evidence type="ECO:0000313" key="3">
    <source>
        <dbReference type="Proteomes" id="UP001500879"/>
    </source>
</evidence>
<proteinExistence type="predicted"/>